<accession>A0A0D2XR38</accession>
<keyword evidence="2" id="KW-0479">Metal-binding</keyword>
<evidence type="ECO:0000256" key="5">
    <source>
        <dbReference type="ARBA" id="ARBA00022842"/>
    </source>
</evidence>
<reference evidence="7" key="1">
    <citation type="journal article" date="2012" name="Mol. Plant Microbe Interact.">
        <title>A highly conserved effector in Fusarium oxysporum is required for full virulence on Arabidopsis.</title>
        <authorList>
            <person name="Thatcher L.F."/>
            <person name="Gardiner D.M."/>
            <person name="Kazan K."/>
            <person name="Manners J."/>
        </authorList>
    </citation>
    <scope>NUCLEOTIDE SEQUENCE [LARGE SCALE GENOMIC DNA]</scope>
    <source>
        <strain evidence="7">Fo5176</strain>
    </source>
</reference>
<organism evidence="6 7">
    <name type="scientific">Fusarium oxysporum (strain Fo5176)</name>
    <name type="common">Fusarium vascular wilt</name>
    <dbReference type="NCBI Taxonomy" id="660025"/>
    <lineage>
        <taxon>Eukaryota</taxon>
        <taxon>Fungi</taxon>
        <taxon>Dikarya</taxon>
        <taxon>Ascomycota</taxon>
        <taxon>Pezizomycotina</taxon>
        <taxon>Sordariomycetes</taxon>
        <taxon>Hypocreomycetidae</taxon>
        <taxon>Hypocreales</taxon>
        <taxon>Nectriaceae</taxon>
        <taxon>Fusarium</taxon>
        <taxon>Fusarium oxysporum species complex</taxon>
    </lineage>
</organism>
<dbReference type="GO" id="GO:0005737">
    <property type="term" value="C:cytoplasm"/>
    <property type="evidence" value="ECO:0007669"/>
    <property type="project" value="TreeGrafter"/>
</dbReference>
<evidence type="ECO:0000313" key="7">
    <source>
        <dbReference type="Proteomes" id="UP000002489"/>
    </source>
</evidence>
<dbReference type="PANTHER" id="PTHR11846:SF0">
    <property type="entry name" value="ADENYLOSUCCINATE SYNTHETASE"/>
    <property type="match status" value="1"/>
</dbReference>
<dbReference type="InterPro" id="IPR042109">
    <property type="entry name" value="Adenylosuccinate_synth_dom1"/>
</dbReference>
<dbReference type="EnsemblFungi" id="FOXG_06440T0">
    <property type="protein sequence ID" value="FOXG_06440P0"/>
    <property type="gene ID" value="FOXG_06440"/>
</dbReference>
<evidence type="ECO:0000256" key="1">
    <source>
        <dbReference type="ARBA" id="ARBA00022598"/>
    </source>
</evidence>
<dbReference type="GO" id="GO:0046872">
    <property type="term" value="F:metal ion binding"/>
    <property type="evidence" value="ECO:0007669"/>
    <property type="project" value="UniProtKB-KW"/>
</dbReference>
<sequence>MSFLRTQPISKGKLVDGQCQEAQLCARAAVSTMQAETEYLLINVKGGNNAGHLVRFHLLPSGLINPRCMNFIGSGVVFHVPSFFSELKELEKNLTAVHDRILVSDRVNVLLDLHIAVDGLEEEELGGSSHSF</sequence>
<dbReference type="Proteomes" id="UP000002489">
    <property type="component" value="Unassembled WGS sequence"/>
</dbReference>
<dbReference type="InterPro" id="IPR027417">
    <property type="entry name" value="P-loop_NTPase"/>
</dbReference>
<dbReference type="PANTHER" id="PTHR11846">
    <property type="entry name" value="ADENYLOSUCCINATE SYNTHETASE"/>
    <property type="match status" value="1"/>
</dbReference>
<keyword evidence="3" id="KW-0547">Nucleotide-binding</keyword>
<dbReference type="GO" id="GO:0044208">
    <property type="term" value="P:'de novo' AMP biosynthetic process"/>
    <property type="evidence" value="ECO:0007669"/>
    <property type="project" value="TreeGrafter"/>
</dbReference>
<dbReference type="Gene3D" id="3.40.440.10">
    <property type="entry name" value="Adenylosuccinate Synthetase, subunit A, domain 1"/>
    <property type="match status" value="1"/>
</dbReference>
<keyword evidence="1" id="KW-0436">Ligase</keyword>
<keyword evidence="5" id="KW-0460">Magnesium</keyword>
<protein>
    <submittedName>
        <fullName evidence="6">Uncharacterized protein</fullName>
    </submittedName>
</protein>
<dbReference type="STRING" id="426428.A0A0D2XR38"/>
<reference evidence="6" key="2">
    <citation type="submission" date="2025-08" db="UniProtKB">
        <authorList>
            <consortium name="EnsemblFungi"/>
        </authorList>
    </citation>
    <scope>IDENTIFICATION</scope>
    <source>
        <strain evidence="6">4287 / CBS 123668 / FGSC 9935 / NRRL 34936</strain>
    </source>
</reference>
<dbReference type="SUPFAM" id="SSF52540">
    <property type="entry name" value="P-loop containing nucleoside triphosphate hydrolases"/>
    <property type="match status" value="1"/>
</dbReference>
<dbReference type="GO" id="GO:0000166">
    <property type="term" value="F:nucleotide binding"/>
    <property type="evidence" value="ECO:0007669"/>
    <property type="project" value="UniProtKB-KW"/>
</dbReference>
<dbReference type="SMART" id="SM00788">
    <property type="entry name" value="Adenylsucc_synt"/>
    <property type="match status" value="1"/>
</dbReference>
<name>A0A0D2XR38_FUSOF</name>
<keyword evidence="4" id="KW-0658">Purine biosynthesis</keyword>
<evidence type="ECO:0000256" key="2">
    <source>
        <dbReference type="ARBA" id="ARBA00022723"/>
    </source>
</evidence>
<proteinExistence type="predicted"/>
<dbReference type="InterPro" id="IPR001114">
    <property type="entry name" value="Adenylosuccinate_synthetase"/>
</dbReference>
<evidence type="ECO:0000256" key="3">
    <source>
        <dbReference type="ARBA" id="ARBA00022741"/>
    </source>
</evidence>
<dbReference type="Pfam" id="PF00709">
    <property type="entry name" value="Adenylsucc_synt"/>
    <property type="match status" value="1"/>
</dbReference>
<dbReference type="GO" id="GO:0004019">
    <property type="term" value="F:adenylosuccinate synthase activity"/>
    <property type="evidence" value="ECO:0007669"/>
    <property type="project" value="InterPro"/>
</dbReference>
<evidence type="ECO:0000256" key="4">
    <source>
        <dbReference type="ARBA" id="ARBA00022755"/>
    </source>
</evidence>
<dbReference type="AlphaFoldDB" id="A0A0D2XR38"/>
<evidence type="ECO:0000313" key="6">
    <source>
        <dbReference type="EnsemblFungi" id="FOXG_06440P0"/>
    </source>
</evidence>
<dbReference type="GO" id="GO:0046040">
    <property type="term" value="P:IMP metabolic process"/>
    <property type="evidence" value="ECO:0007669"/>
    <property type="project" value="TreeGrafter"/>
</dbReference>